<protein>
    <submittedName>
        <fullName evidence="1">Uncharacterized protein</fullName>
    </submittedName>
</protein>
<accession>A0A0G0TTR7</accession>
<dbReference type="Proteomes" id="UP000034531">
    <property type="component" value="Unassembled WGS sequence"/>
</dbReference>
<evidence type="ECO:0000313" key="2">
    <source>
        <dbReference type="Proteomes" id="UP000034531"/>
    </source>
</evidence>
<comment type="caution">
    <text evidence="1">The sequence shown here is derived from an EMBL/GenBank/DDBJ whole genome shotgun (WGS) entry which is preliminary data.</text>
</comment>
<reference evidence="1 2" key="1">
    <citation type="journal article" date="2015" name="Nature">
        <title>rRNA introns, odd ribosomes, and small enigmatic genomes across a large radiation of phyla.</title>
        <authorList>
            <person name="Brown C.T."/>
            <person name="Hug L.A."/>
            <person name="Thomas B.C."/>
            <person name="Sharon I."/>
            <person name="Castelle C.J."/>
            <person name="Singh A."/>
            <person name="Wilkins M.J."/>
            <person name="Williams K.H."/>
            <person name="Banfield J.F."/>
        </authorList>
    </citation>
    <scope>NUCLEOTIDE SEQUENCE [LARGE SCALE GENOMIC DNA]</scope>
</reference>
<evidence type="ECO:0000313" key="1">
    <source>
        <dbReference type="EMBL" id="KKR50460.1"/>
    </source>
</evidence>
<dbReference type="EMBL" id="LBYI01000011">
    <property type="protein sequence ID" value="KKR50460.1"/>
    <property type="molecule type" value="Genomic_DNA"/>
</dbReference>
<sequence>MKPSPRIILGAVASAAVLLTFLFTTNFFSKNDSSYLLLTSEENRFNLKFFIQENDRDTINTLLAKLNIPQDVQDGVRFQLDSTSSARLAFITPIKANLKLTDKTVSLSGETSIPAISNQLDIVKIKVPKTTNLAIFAPNLGRFVKARLNVPENISGWFDRNLDSSQGSYLVLYGSNADFSLIFKNSQISFEEPKNIKNSSGEPIYKEETGSDANFHLLQIPSIDPQNQSPQTLTFFTLGDYLVMSSSPDAAKVFIGSQKESDSIEFPKSQNTPKASMVMEYLNTDDNPAPELLAEFLLQNWQGTSRPKSKLAGSLKNIQDATFTLKAQAFSGLINLK</sequence>
<gene>
    <name evidence="1" type="ORF">UT84_C0011G0006</name>
</gene>
<organism evidence="1 2">
    <name type="scientific">Candidatus Curtissbacteria bacterium GW2011_GWA1_40_16</name>
    <dbReference type="NCBI Taxonomy" id="1618405"/>
    <lineage>
        <taxon>Bacteria</taxon>
        <taxon>Candidatus Curtissiibacteriota</taxon>
    </lineage>
</organism>
<proteinExistence type="predicted"/>
<dbReference type="AlphaFoldDB" id="A0A0G0TTR7"/>
<name>A0A0G0TTR7_9BACT</name>